<name>A0A937FUC1_9BACT</name>
<dbReference type="AlphaFoldDB" id="A0A937FUC1"/>
<dbReference type="PANTHER" id="PTHR30589">
    <property type="entry name" value="PROLIPOPROTEIN DIACYLGLYCERYL TRANSFERASE"/>
    <property type="match status" value="1"/>
</dbReference>
<dbReference type="Proteomes" id="UP000614216">
    <property type="component" value="Unassembled WGS sequence"/>
</dbReference>
<evidence type="ECO:0000256" key="3">
    <source>
        <dbReference type="ARBA" id="ARBA00022679"/>
    </source>
</evidence>
<evidence type="ECO:0000256" key="2">
    <source>
        <dbReference type="ARBA" id="ARBA00022475"/>
    </source>
</evidence>
<keyword evidence="6 7" id="KW-0472">Membrane</keyword>
<dbReference type="PANTHER" id="PTHR30589:SF0">
    <property type="entry name" value="PHOSPHATIDYLGLYCEROL--PROLIPOPROTEIN DIACYLGLYCERYL TRANSFERASE"/>
    <property type="match status" value="1"/>
</dbReference>
<feature type="transmembrane region" description="Helical" evidence="7">
    <location>
        <begin position="24"/>
        <end position="44"/>
    </location>
</feature>
<comment type="similarity">
    <text evidence="1">Belongs to the Lgt family.</text>
</comment>
<keyword evidence="9" id="KW-1185">Reference proteome</keyword>
<organism evidence="8 9">
    <name type="scientific">Fulvivirga marina</name>
    <dbReference type="NCBI Taxonomy" id="2494733"/>
    <lineage>
        <taxon>Bacteria</taxon>
        <taxon>Pseudomonadati</taxon>
        <taxon>Bacteroidota</taxon>
        <taxon>Cytophagia</taxon>
        <taxon>Cytophagales</taxon>
        <taxon>Fulvivirgaceae</taxon>
        <taxon>Fulvivirga</taxon>
    </lineage>
</organism>
<dbReference type="RefSeq" id="WP_202854586.1">
    <property type="nucleotide sequence ID" value="NZ_JAEUGD010000004.1"/>
</dbReference>
<protein>
    <submittedName>
        <fullName evidence="8">Prolipoprotein diacylglyceryl transferase</fullName>
    </submittedName>
</protein>
<dbReference type="GO" id="GO:0042158">
    <property type="term" value="P:lipoprotein biosynthetic process"/>
    <property type="evidence" value="ECO:0007669"/>
    <property type="project" value="InterPro"/>
</dbReference>
<feature type="transmembrane region" description="Helical" evidence="7">
    <location>
        <begin position="178"/>
        <end position="195"/>
    </location>
</feature>
<evidence type="ECO:0000313" key="8">
    <source>
        <dbReference type="EMBL" id="MBL6445042.1"/>
    </source>
</evidence>
<keyword evidence="5 7" id="KW-1133">Transmembrane helix</keyword>
<feature type="transmembrane region" description="Helical" evidence="7">
    <location>
        <begin position="56"/>
        <end position="77"/>
    </location>
</feature>
<evidence type="ECO:0000256" key="5">
    <source>
        <dbReference type="ARBA" id="ARBA00022989"/>
    </source>
</evidence>
<feature type="transmembrane region" description="Helical" evidence="7">
    <location>
        <begin position="207"/>
        <end position="224"/>
    </location>
</feature>
<keyword evidence="3 8" id="KW-0808">Transferase</keyword>
<sequence>MYPELFKISLPNFFSGFLGDYFTVYSYGFFIVIGAISGVSYVTYESKKLFNLSFDKINTLFLLLLIAAIVGGKVFLIFEKPSYYLDHPDALLTGKGFVFYGSLLFTIPAMLLYFKKQHLPILPMLDIMAITTCIVHFFGRIGCFMAGCCHGIEWHGPLAVVYSDPSCLAPLHTSMHPTQLYSASMILSILITLLFIKKHKSFNGQLFLLYLMFYAIGRSIIETFRGDLSRGYVIDIYLSHSQFISLLVFMAALYFYFKINPGKKSIS</sequence>
<dbReference type="GO" id="GO:0005886">
    <property type="term" value="C:plasma membrane"/>
    <property type="evidence" value="ECO:0007669"/>
    <property type="project" value="InterPro"/>
</dbReference>
<feature type="transmembrane region" description="Helical" evidence="7">
    <location>
        <begin position="236"/>
        <end position="257"/>
    </location>
</feature>
<evidence type="ECO:0000256" key="1">
    <source>
        <dbReference type="ARBA" id="ARBA00007150"/>
    </source>
</evidence>
<dbReference type="InterPro" id="IPR001640">
    <property type="entry name" value="Lgt"/>
</dbReference>
<keyword evidence="2" id="KW-1003">Cell membrane</keyword>
<feature type="transmembrane region" description="Helical" evidence="7">
    <location>
        <begin position="97"/>
        <end position="114"/>
    </location>
</feature>
<accession>A0A937FUC1</accession>
<dbReference type="GO" id="GO:0008961">
    <property type="term" value="F:phosphatidylglycerol-prolipoprotein diacylglyceryl transferase activity"/>
    <property type="evidence" value="ECO:0007669"/>
    <property type="project" value="InterPro"/>
</dbReference>
<evidence type="ECO:0000256" key="6">
    <source>
        <dbReference type="ARBA" id="ARBA00023136"/>
    </source>
</evidence>
<dbReference type="EMBL" id="JAEUGD010000004">
    <property type="protein sequence ID" value="MBL6445042.1"/>
    <property type="molecule type" value="Genomic_DNA"/>
</dbReference>
<comment type="caution">
    <text evidence="8">The sequence shown here is derived from an EMBL/GenBank/DDBJ whole genome shotgun (WGS) entry which is preliminary data.</text>
</comment>
<evidence type="ECO:0000256" key="4">
    <source>
        <dbReference type="ARBA" id="ARBA00022692"/>
    </source>
</evidence>
<gene>
    <name evidence="8" type="ORF">JMN32_01900</name>
</gene>
<evidence type="ECO:0000313" key="9">
    <source>
        <dbReference type="Proteomes" id="UP000614216"/>
    </source>
</evidence>
<keyword evidence="4 7" id="KW-0812">Transmembrane</keyword>
<evidence type="ECO:0000256" key="7">
    <source>
        <dbReference type="SAM" id="Phobius"/>
    </source>
</evidence>
<feature type="transmembrane region" description="Helical" evidence="7">
    <location>
        <begin position="121"/>
        <end position="138"/>
    </location>
</feature>
<reference evidence="8" key="1">
    <citation type="submission" date="2021-01" db="EMBL/GenBank/DDBJ databases">
        <title>Fulvivirga kasyanovii gen. nov., sp nov., a novel member of the phylum Bacteroidetes isolated from seawater in a mussel farm.</title>
        <authorList>
            <person name="Zhao L.-H."/>
            <person name="Wang Z.-J."/>
        </authorList>
    </citation>
    <scope>NUCLEOTIDE SEQUENCE</scope>
    <source>
        <strain evidence="8">29W222</strain>
    </source>
</reference>
<dbReference type="Pfam" id="PF01790">
    <property type="entry name" value="LGT"/>
    <property type="match status" value="1"/>
</dbReference>
<proteinExistence type="inferred from homology"/>